<evidence type="ECO:0000256" key="1">
    <source>
        <dbReference type="ARBA" id="ARBA00005964"/>
    </source>
</evidence>
<keyword evidence="6" id="KW-1185">Reference proteome</keyword>
<proteinExistence type="inferred from homology"/>
<dbReference type="Gene3D" id="3.40.50.1820">
    <property type="entry name" value="alpha/beta hydrolase"/>
    <property type="match status" value="1"/>
</dbReference>
<dbReference type="InterPro" id="IPR002018">
    <property type="entry name" value="CarbesteraseB"/>
</dbReference>
<dbReference type="PROSITE" id="PS00122">
    <property type="entry name" value="CARBOXYLESTERASE_B_1"/>
    <property type="match status" value="1"/>
</dbReference>
<dbReference type="Pfam" id="PF00135">
    <property type="entry name" value="COesterase"/>
    <property type="match status" value="1"/>
</dbReference>
<accession>A0ABU4HNY4</accession>
<dbReference type="PANTHER" id="PTHR11559">
    <property type="entry name" value="CARBOXYLESTERASE"/>
    <property type="match status" value="1"/>
</dbReference>
<dbReference type="InterPro" id="IPR019826">
    <property type="entry name" value="Carboxylesterase_B_AS"/>
</dbReference>
<sequence length="511" mass="53136">MDAVASTTYGRVRGTVEDGVAVFRGVPYAAAPVGSLRFAPPVAPASWDGERDATAYGPAAPQIGLDGVAAEIFAPAFPSGEDCLSLNVWTPDLGGAGLPVLVWIHGGAFLFGGSGDDLLDRGAFARSGVVVVSVNYRLGLDGFLHVDGDPAGGNYGTLDQLAALRWVQENIAAFGGDPGRVTVGGESAGATAVCALLAAPAARGLFARAIAQSAYPEPLLSQASGAIMAREVARGLGLADGDLEGVRALREREPERVIAVVKSLFEQAATRDAERFGDEIAALMNPFMPLVGGAVVPRRPLEAARAGELADVDLLIGTNRDEFRLVFGLGMMAIDDEIVGAIFEATFPGQGAEALALYAETRPDASPVDLLAALETDRSYRVGSTLLADAHAAQRPGSTFFYRFSWESAAFDGAIGAAHAVELPFVFDALDTPMARALTGDGAPQALADDVHRAWVAFVVSGNPGHAGLPDWPAYDATTRPVLELAGEHRLLRDPDGRELALWVAPAAEAA</sequence>
<evidence type="ECO:0000259" key="4">
    <source>
        <dbReference type="Pfam" id="PF00135"/>
    </source>
</evidence>
<dbReference type="RefSeq" id="WP_318596021.1">
    <property type="nucleotide sequence ID" value="NZ_JAWSTH010000008.1"/>
</dbReference>
<dbReference type="EC" id="3.1.1.-" evidence="3"/>
<dbReference type="InterPro" id="IPR029058">
    <property type="entry name" value="AB_hydrolase_fold"/>
</dbReference>
<protein>
    <recommendedName>
        <fullName evidence="3">Carboxylic ester hydrolase</fullName>
        <ecNumber evidence="3">3.1.1.-</ecNumber>
    </recommendedName>
</protein>
<evidence type="ECO:0000313" key="5">
    <source>
        <dbReference type="EMBL" id="MDW5593764.1"/>
    </source>
</evidence>
<evidence type="ECO:0000313" key="6">
    <source>
        <dbReference type="Proteomes" id="UP001284601"/>
    </source>
</evidence>
<dbReference type="SUPFAM" id="SSF53474">
    <property type="entry name" value="alpha/beta-Hydrolases"/>
    <property type="match status" value="1"/>
</dbReference>
<dbReference type="Proteomes" id="UP001284601">
    <property type="component" value="Unassembled WGS sequence"/>
</dbReference>
<gene>
    <name evidence="5" type="ORF">R7226_05430</name>
</gene>
<reference evidence="5 6" key="2">
    <citation type="submission" date="2023-10" db="EMBL/GenBank/DDBJ databases">
        <authorList>
            <person name="Han X.F."/>
        </authorList>
    </citation>
    <scope>NUCLEOTIDE SEQUENCE [LARGE SCALE GENOMIC DNA]</scope>
    <source>
        <strain evidence="5 6">KCTC 39840</strain>
    </source>
</reference>
<name>A0ABU4HNY4_9ACTN</name>
<dbReference type="InterPro" id="IPR050309">
    <property type="entry name" value="Type-B_Carboxylest/Lipase"/>
</dbReference>
<comment type="similarity">
    <text evidence="1 3">Belongs to the type-B carboxylesterase/lipase family.</text>
</comment>
<keyword evidence="2 3" id="KW-0378">Hydrolase</keyword>
<reference evidence="6" key="1">
    <citation type="submission" date="2023-07" db="EMBL/GenBank/DDBJ databases">
        <title>Conexibacter stalactiti sp. nov., isolated from stalactites in a lava cave and emended description of the genus Conexibacter.</title>
        <authorList>
            <person name="Lee S.D."/>
        </authorList>
    </citation>
    <scope>NUCLEOTIDE SEQUENCE [LARGE SCALE GENOMIC DNA]</scope>
    <source>
        <strain evidence="6">KCTC 39840</strain>
    </source>
</reference>
<dbReference type="EMBL" id="JAWSTH010000008">
    <property type="protein sequence ID" value="MDW5593764.1"/>
    <property type="molecule type" value="Genomic_DNA"/>
</dbReference>
<organism evidence="5 6">
    <name type="scientific">Conexibacter stalactiti</name>
    <dbReference type="NCBI Taxonomy" id="1940611"/>
    <lineage>
        <taxon>Bacteria</taxon>
        <taxon>Bacillati</taxon>
        <taxon>Actinomycetota</taxon>
        <taxon>Thermoleophilia</taxon>
        <taxon>Solirubrobacterales</taxon>
        <taxon>Conexibacteraceae</taxon>
        <taxon>Conexibacter</taxon>
    </lineage>
</organism>
<evidence type="ECO:0000256" key="3">
    <source>
        <dbReference type="RuleBase" id="RU361235"/>
    </source>
</evidence>
<evidence type="ECO:0000256" key="2">
    <source>
        <dbReference type="ARBA" id="ARBA00022801"/>
    </source>
</evidence>
<comment type="caution">
    <text evidence="5">The sequence shown here is derived from an EMBL/GenBank/DDBJ whole genome shotgun (WGS) entry which is preliminary data.</text>
</comment>
<feature type="domain" description="Carboxylesterase type B" evidence="4">
    <location>
        <begin position="3"/>
        <end position="490"/>
    </location>
</feature>